<dbReference type="AlphaFoldDB" id="A0AAD8PRU4"/>
<feature type="compositionally biased region" description="Basic and acidic residues" evidence="1">
    <location>
        <begin position="175"/>
        <end position="186"/>
    </location>
</feature>
<evidence type="ECO:0000256" key="2">
    <source>
        <dbReference type="SAM" id="Phobius"/>
    </source>
</evidence>
<sequence>MLLTAYLALSLTQNIRSSEFTILLILVILFVTVFFCYGLIRLCMVIFRLRPDGDSRPPMPQLLAPGGYAVPREPIRVVLARDEEEQGEISEALLAKPPAYGLWRESVRVDPNRIYWQRNPNAASNVGLSTSGESTSGPRPPSYASEDGVSYVVDARPRSIAPAMTEAPMAPHPSEIGRVDERQVLS</sequence>
<evidence type="ECO:0000313" key="3">
    <source>
        <dbReference type="EMBL" id="KAK1579520.1"/>
    </source>
</evidence>
<keyword evidence="2" id="KW-0472">Membrane</keyword>
<dbReference type="GeneID" id="85448296"/>
<keyword evidence="2" id="KW-0812">Transmembrane</keyword>
<proteinExistence type="predicted"/>
<name>A0AAD8PRU4_9PEZI</name>
<dbReference type="EMBL" id="JAHLJV010000065">
    <property type="protein sequence ID" value="KAK1579520.1"/>
    <property type="molecule type" value="Genomic_DNA"/>
</dbReference>
<dbReference type="RefSeq" id="XP_060410643.1">
    <property type="nucleotide sequence ID" value="XM_060564056.1"/>
</dbReference>
<gene>
    <name evidence="3" type="ORF">LY79DRAFT_672432</name>
</gene>
<feature type="region of interest" description="Disordered" evidence="1">
    <location>
        <begin position="162"/>
        <end position="186"/>
    </location>
</feature>
<protein>
    <submittedName>
        <fullName evidence="3">Uncharacterized protein</fullName>
    </submittedName>
</protein>
<dbReference type="Proteomes" id="UP001230504">
    <property type="component" value="Unassembled WGS sequence"/>
</dbReference>
<comment type="caution">
    <text evidence="3">The sequence shown here is derived from an EMBL/GenBank/DDBJ whole genome shotgun (WGS) entry which is preliminary data.</text>
</comment>
<feature type="compositionally biased region" description="Polar residues" evidence="1">
    <location>
        <begin position="125"/>
        <end position="137"/>
    </location>
</feature>
<keyword evidence="4" id="KW-1185">Reference proteome</keyword>
<feature type="transmembrane region" description="Helical" evidence="2">
    <location>
        <begin position="20"/>
        <end position="40"/>
    </location>
</feature>
<evidence type="ECO:0000256" key="1">
    <source>
        <dbReference type="SAM" id="MobiDB-lite"/>
    </source>
</evidence>
<organism evidence="3 4">
    <name type="scientific">Colletotrichum navitas</name>
    <dbReference type="NCBI Taxonomy" id="681940"/>
    <lineage>
        <taxon>Eukaryota</taxon>
        <taxon>Fungi</taxon>
        <taxon>Dikarya</taxon>
        <taxon>Ascomycota</taxon>
        <taxon>Pezizomycotina</taxon>
        <taxon>Sordariomycetes</taxon>
        <taxon>Hypocreomycetidae</taxon>
        <taxon>Glomerellales</taxon>
        <taxon>Glomerellaceae</taxon>
        <taxon>Colletotrichum</taxon>
        <taxon>Colletotrichum graminicola species complex</taxon>
    </lineage>
</organism>
<feature type="region of interest" description="Disordered" evidence="1">
    <location>
        <begin position="125"/>
        <end position="150"/>
    </location>
</feature>
<evidence type="ECO:0000313" key="4">
    <source>
        <dbReference type="Proteomes" id="UP001230504"/>
    </source>
</evidence>
<accession>A0AAD8PRU4</accession>
<keyword evidence="2" id="KW-1133">Transmembrane helix</keyword>
<reference evidence="3" key="1">
    <citation type="submission" date="2021-06" db="EMBL/GenBank/DDBJ databases">
        <title>Comparative genomics, transcriptomics and evolutionary studies reveal genomic signatures of adaptation to plant cell wall in hemibiotrophic fungi.</title>
        <authorList>
            <consortium name="DOE Joint Genome Institute"/>
            <person name="Baroncelli R."/>
            <person name="Diaz J.F."/>
            <person name="Benocci T."/>
            <person name="Peng M."/>
            <person name="Battaglia E."/>
            <person name="Haridas S."/>
            <person name="Andreopoulos W."/>
            <person name="Labutti K."/>
            <person name="Pangilinan J."/>
            <person name="Floch G.L."/>
            <person name="Makela M.R."/>
            <person name="Henrissat B."/>
            <person name="Grigoriev I.V."/>
            <person name="Crouch J.A."/>
            <person name="De Vries R.P."/>
            <person name="Sukno S.A."/>
            <person name="Thon M.R."/>
        </authorList>
    </citation>
    <scope>NUCLEOTIDE SEQUENCE</scope>
    <source>
        <strain evidence="3">CBS 125086</strain>
    </source>
</reference>